<gene>
    <name evidence="3" type="ORF">E4S40_04010</name>
</gene>
<comment type="caution">
    <text evidence="3">The sequence shown here is derived from an EMBL/GenBank/DDBJ whole genome shotgun (WGS) entry which is preliminary data.</text>
</comment>
<dbReference type="InterPro" id="IPR003029">
    <property type="entry name" value="S1_domain"/>
</dbReference>
<organism evidence="3 4">
    <name type="scientific">Algoriphagus kandeliae</name>
    <dbReference type="NCBI Taxonomy" id="2562278"/>
    <lineage>
        <taxon>Bacteria</taxon>
        <taxon>Pseudomonadati</taxon>
        <taxon>Bacteroidota</taxon>
        <taxon>Cytophagia</taxon>
        <taxon>Cytophagales</taxon>
        <taxon>Cyclobacteriaceae</taxon>
        <taxon>Algoriphagus</taxon>
    </lineage>
</organism>
<dbReference type="Gene3D" id="1.10.10.10">
    <property type="entry name" value="Winged helix-like DNA-binding domain superfamily/Winged helix DNA-binding domain"/>
    <property type="match status" value="1"/>
</dbReference>
<dbReference type="Gene3D" id="2.40.50.140">
    <property type="entry name" value="Nucleic acid-binding proteins"/>
    <property type="match status" value="2"/>
</dbReference>
<dbReference type="OrthoDB" id="9801597at2"/>
<comment type="similarity">
    <text evidence="1">Belongs to the CvfB family.</text>
</comment>
<dbReference type="Pfam" id="PF17783">
    <property type="entry name" value="WHD_CvfB"/>
    <property type="match status" value="1"/>
</dbReference>
<feature type="domain" description="S1 motif" evidence="2">
    <location>
        <begin position="3"/>
        <end position="65"/>
    </location>
</feature>
<feature type="domain" description="S1 motif" evidence="2">
    <location>
        <begin position="144"/>
        <end position="206"/>
    </location>
</feature>
<evidence type="ECO:0000313" key="4">
    <source>
        <dbReference type="Proteomes" id="UP000297647"/>
    </source>
</evidence>
<dbReference type="GO" id="GO:0003676">
    <property type="term" value="F:nucleic acid binding"/>
    <property type="evidence" value="ECO:0007669"/>
    <property type="project" value="InterPro"/>
</dbReference>
<sequence>MEELGQISLLPINRFTDFGAYLATKSGEEVLLPNRYLTGNEREGDVISVFIYTDSEDRPVAVTDIPKATLDQWAVLEVKEVTQIGAFLDWGLPKDLFVPKAEMGKSMQVGQKYLIKVCMDYRTNRLIGSGKYRDFFYPAPKDYEPGNEVEGLIFEKTDLGYKVLLEDRYEGLIYANEVFQPLELGDKKILYVKKRRDDGKIDLQLLPTGRAKYEEGAERILEILKEKGFLPLHDKSDPEEIKAMLGMSKKHFKQCIGQLYKAREIQILEDGISLSKKGS</sequence>
<dbReference type="EMBL" id="SPSB01000001">
    <property type="protein sequence ID" value="TFV97812.1"/>
    <property type="molecule type" value="Genomic_DNA"/>
</dbReference>
<dbReference type="Proteomes" id="UP000297647">
    <property type="component" value="Unassembled WGS sequence"/>
</dbReference>
<dbReference type="AlphaFoldDB" id="A0A4Y9R1G4"/>
<accession>A0A4Y9R1G4</accession>
<evidence type="ECO:0000313" key="3">
    <source>
        <dbReference type="EMBL" id="TFV97812.1"/>
    </source>
</evidence>
<dbReference type="RefSeq" id="WP_135071159.1">
    <property type="nucleotide sequence ID" value="NZ_SPSB01000001.1"/>
</dbReference>
<dbReference type="PIRSF" id="PIRSF012524">
    <property type="entry name" value="YitL_S1"/>
    <property type="match status" value="1"/>
</dbReference>
<dbReference type="InterPro" id="IPR036388">
    <property type="entry name" value="WH-like_DNA-bd_sf"/>
</dbReference>
<proteinExistence type="inferred from homology"/>
<dbReference type="SMART" id="SM00316">
    <property type="entry name" value="S1"/>
    <property type="match status" value="2"/>
</dbReference>
<dbReference type="InterPro" id="IPR012340">
    <property type="entry name" value="NA-bd_OB-fold"/>
</dbReference>
<evidence type="ECO:0000259" key="2">
    <source>
        <dbReference type="SMART" id="SM00316"/>
    </source>
</evidence>
<protein>
    <submittedName>
        <fullName evidence="3">RNA-binding protein</fullName>
    </submittedName>
</protein>
<name>A0A4Y9R1G4_9BACT</name>
<dbReference type="SUPFAM" id="SSF50249">
    <property type="entry name" value="Nucleic acid-binding proteins"/>
    <property type="match status" value="1"/>
</dbReference>
<dbReference type="PANTHER" id="PTHR37296:SF1">
    <property type="entry name" value="CONSERVED VIRULENCE FACTOR B"/>
    <property type="match status" value="1"/>
</dbReference>
<dbReference type="InterPro" id="IPR040764">
    <property type="entry name" value="CvfB_WH"/>
</dbReference>
<dbReference type="InterPro" id="IPR014464">
    <property type="entry name" value="CvfB_fam"/>
</dbReference>
<keyword evidence="4" id="KW-1185">Reference proteome</keyword>
<reference evidence="3 4" key="1">
    <citation type="submission" date="2019-03" db="EMBL/GenBank/DDBJ databases">
        <title>Algoriphagus sp. nov, a new strain isolated from root system soil of mangrove plant Kandelia.</title>
        <authorList>
            <person name="Yin Q."/>
            <person name="Wang K."/>
            <person name="Song Z."/>
        </authorList>
    </citation>
    <scope>NUCLEOTIDE SEQUENCE [LARGE SCALE GENOMIC DNA]</scope>
    <source>
        <strain evidence="3 4">XY-J91</strain>
    </source>
</reference>
<dbReference type="Pfam" id="PF13509">
    <property type="entry name" value="S1_2"/>
    <property type="match status" value="1"/>
</dbReference>
<evidence type="ECO:0000256" key="1">
    <source>
        <dbReference type="PIRNR" id="PIRNR012524"/>
    </source>
</evidence>
<dbReference type="InterPro" id="IPR039566">
    <property type="entry name" value="CvfB_S1_st"/>
</dbReference>
<dbReference type="PANTHER" id="PTHR37296">
    <property type="entry name" value="CONSERVED VIRULENCE FACTOR B"/>
    <property type="match status" value="1"/>
</dbReference>